<gene>
    <name evidence="5" type="ORF">Taro_034709</name>
</gene>
<evidence type="ECO:0000313" key="6">
    <source>
        <dbReference type="Proteomes" id="UP000652761"/>
    </source>
</evidence>
<feature type="compositionally biased region" description="Acidic residues" evidence="3">
    <location>
        <begin position="115"/>
        <end position="130"/>
    </location>
</feature>
<dbReference type="Pfam" id="PF01985">
    <property type="entry name" value="CRS1_YhbY"/>
    <property type="match status" value="1"/>
</dbReference>
<evidence type="ECO:0000256" key="1">
    <source>
        <dbReference type="ARBA" id="ARBA00022884"/>
    </source>
</evidence>
<evidence type="ECO:0000256" key="3">
    <source>
        <dbReference type="SAM" id="MobiDB-lite"/>
    </source>
</evidence>
<dbReference type="EMBL" id="NMUH01002762">
    <property type="protein sequence ID" value="MQM01952.1"/>
    <property type="molecule type" value="Genomic_DNA"/>
</dbReference>
<dbReference type="PANTHER" id="PTHR47714">
    <property type="entry name" value="CRS1/YHBY DOMAIN CONTAINING PROTEIN, EXPRESSED"/>
    <property type="match status" value="1"/>
</dbReference>
<dbReference type="InterPro" id="IPR001890">
    <property type="entry name" value="RNA-binding_CRM"/>
</dbReference>
<feature type="compositionally biased region" description="Gly residues" evidence="3">
    <location>
        <begin position="131"/>
        <end position="140"/>
    </location>
</feature>
<reference evidence="5" key="1">
    <citation type="submission" date="2017-07" db="EMBL/GenBank/DDBJ databases">
        <title>Taro Niue Genome Assembly and Annotation.</title>
        <authorList>
            <person name="Atibalentja N."/>
            <person name="Keating K."/>
            <person name="Fields C.J."/>
        </authorList>
    </citation>
    <scope>NUCLEOTIDE SEQUENCE</scope>
    <source>
        <strain evidence="5">Niue_2</strain>
        <tissue evidence="5">Leaf</tissue>
    </source>
</reference>
<organism evidence="5 6">
    <name type="scientific">Colocasia esculenta</name>
    <name type="common">Wild taro</name>
    <name type="synonym">Arum esculentum</name>
    <dbReference type="NCBI Taxonomy" id="4460"/>
    <lineage>
        <taxon>Eukaryota</taxon>
        <taxon>Viridiplantae</taxon>
        <taxon>Streptophyta</taxon>
        <taxon>Embryophyta</taxon>
        <taxon>Tracheophyta</taxon>
        <taxon>Spermatophyta</taxon>
        <taxon>Magnoliopsida</taxon>
        <taxon>Liliopsida</taxon>
        <taxon>Araceae</taxon>
        <taxon>Aroideae</taxon>
        <taxon>Colocasieae</taxon>
        <taxon>Colocasia</taxon>
    </lineage>
</organism>
<dbReference type="PROSITE" id="PS51295">
    <property type="entry name" value="CRM"/>
    <property type="match status" value="1"/>
</dbReference>
<protein>
    <recommendedName>
        <fullName evidence="4">CRM domain-containing protein</fullName>
    </recommendedName>
</protein>
<name>A0A843VX41_COLES</name>
<evidence type="ECO:0000256" key="2">
    <source>
        <dbReference type="PROSITE-ProRule" id="PRU00626"/>
    </source>
</evidence>
<dbReference type="Proteomes" id="UP000652761">
    <property type="component" value="Unassembled WGS sequence"/>
</dbReference>
<dbReference type="GO" id="GO:0003723">
    <property type="term" value="F:RNA binding"/>
    <property type="evidence" value="ECO:0007669"/>
    <property type="project" value="UniProtKB-UniRule"/>
</dbReference>
<dbReference type="FunFam" id="3.30.110.60:FF:000004">
    <property type="entry name" value="RNA-binding CRS1 / YhbY (CRM) domain protein"/>
    <property type="match status" value="1"/>
</dbReference>
<evidence type="ECO:0000259" key="4">
    <source>
        <dbReference type="PROSITE" id="PS51295"/>
    </source>
</evidence>
<evidence type="ECO:0000313" key="5">
    <source>
        <dbReference type="EMBL" id="MQM01952.1"/>
    </source>
</evidence>
<sequence length="299" mass="32585">MASTAAAATGLRQQLCRTSSNPLLHSSSLRHHRQCRRPFSILATLSFPSLSSPFPPPPLSRPPSLSADAGTRCIFSSHASATRAPRSRRSVSMEEGDVEEEEDEEGEVFDVTSHDDDELAVVEEEEEDMGEGGAGEGGPEFRGQIEYLEFESPAAHEQQQLPRYPSPKLSVKEKKELAAYAHSLGKKLKSQQVGKSGITPFVVAAFVETLEANELLKIKVHGSCPGELPEVIDQLEASTGSVAVGRIGRSVILYRPSLSKMQKKEARAVKKTWRPTPKEQAGGLKLQKKKASTKIIWSS</sequence>
<dbReference type="GO" id="GO:0009507">
    <property type="term" value="C:chloroplast"/>
    <property type="evidence" value="ECO:0007669"/>
    <property type="project" value="TreeGrafter"/>
</dbReference>
<dbReference type="SUPFAM" id="SSF75471">
    <property type="entry name" value="YhbY-like"/>
    <property type="match status" value="1"/>
</dbReference>
<keyword evidence="1 2" id="KW-0694">RNA-binding</keyword>
<dbReference type="OrthoDB" id="2020593at2759"/>
<proteinExistence type="predicted"/>
<feature type="region of interest" description="Disordered" evidence="3">
    <location>
        <begin position="76"/>
        <end position="141"/>
    </location>
</feature>
<dbReference type="AlphaFoldDB" id="A0A843VX41"/>
<feature type="compositionally biased region" description="Acidic residues" evidence="3">
    <location>
        <begin position="94"/>
        <end position="108"/>
    </location>
</feature>
<comment type="caution">
    <text evidence="5">The sequence shown here is derived from an EMBL/GenBank/DDBJ whole genome shotgun (WGS) entry which is preliminary data.</text>
</comment>
<accession>A0A843VX41</accession>
<dbReference type="Gene3D" id="3.30.110.60">
    <property type="entry name" value="YhbY-like"/>
    <property type="match status" value="1"/>
</dbReference>
<dbReference type="InterPro" id="IPR035920">
    <property type="entry name" value="YhbY-like_sf"/>
</dbReference>
<feature type="domain" description="CRM" evidence="4">
    <location>
        <begin position="167"/>
        <end position="266"/>
    </location>
</feature>
<dbReference type="PANTHER" id="PTHR47714:SF1">
    <property type="entry name" value="RNA-BINDING CRS1 _ YHBY (CRM) DOMAIN PROTEIN"/>
    <property type="match status" value="1"/>
</dbReference>
<dbReference type="SMART" id="SM01103">
    <property type="entry name" value="CRS1_YhbY"/>
    <property type="match status" value="1"/>
</dbReference>
<keyword evidence="6" id="KW-1185">Reference proteome</keyword>